<evidence type="ECO:0000259" key="1">
    <source>
        <dbReference type="Pfam" id="PF08241"/>
    </source>
</evidence>
<dbReference type="InterPro" id="IPR029063">
    <property type="entry name" value="SAM-dependent_MTases_sf"/>
</dbReference>
<dbReference type="GO" id="GO:0032259">
    <property type="term" value="P:methylation"/>
    <property type="evidence" value="ECO:0007669"/>
    <property type="project" value="UniProtKB-KW"/>
</dbReference>
<feature type="domain" description="Methyltransferase type 11" evidence="1">
    <location>
        <begin position="71"/>
        <end position="168"/>
    </location>
</feature>
<dbReference type="InterPro" id="IPR052356">
    <property type="entry name" value="Thiol_S-MT"/>
</dbReference>
<dbReference type="SUPFAM" id="SSF53335">
    <property type="entry name" value="S-adenosyl-L-methionine-dependent methyltransferases"/>
    <property type="match status" value="1"/>
</dbReference>
<dbReference type="PANTHER" id="PTHR45036">
    <property type="entry name" value="METHYLTRANSFERASE LIKE 7B"/>
    <property type="match status" value="1"/>
</dbReference>
<dbReference type="CDD" id="cd02440">
    <property type="entry name" value="AdoMet_MTases"/>
    <property type="match status" value="1"/>
</dbReference>
<keyword evidence="2" id="KW-0808">Transferase</keyword>
<dbReference type="AlphaFoldDB" id="A0A226EVZ5"/>
<dbReference type="OMA" id="DLIAKPW"/>
<proteinExistence type="predicted"/>
<dbReference type="Pfam" id="PF08241">
    <property type="entry name" value="Methyltransf_11"/>
    <property type="match status" value="1"/>
</dbReference>
<organism evidence="2 3">
    <name type="scientific">Folsomia candida</name>
    <name type="common">Springtail</name>
    <dbReference type="NCBI Taxonomy" id="158441"/>
    <lineage>
        <taxon>Eukaryota</taxon>
        <taxon>Metazoa</taxon>
        <taxon>Ecdysozoa</taxon>
        <taxon>Arthropoda</taxon>
        <taxon>Hexapoda</taxon>
        <taxon>Collembola</taxon>
        <taxon>Entomobryomorpha</taxon>
        <taxon>Isotomoidea</taxon>
        <taxon>Isotomidae</taxon>
        <taxon>Proisotominae</taxon>
        <taxon>Folsomia</taxon>
    </lineage>
</organism>
<dbReference type="GO" id="GO:0008757">
    <property type="term" value="F:S-adenosylmethionine-dependent methyltransferase activity"/>
    <property type="evidence" value="ECO:0007669"/>
    <property type="project" value="InterPro"/>
</dbReference>
<gene>
    <name evidence="2" type="ORF">Fcan01_04780</name>
</gene>
<dbReference type="EMBL" id="LNIX01000002">
    <property type="protein sequence ID" value="OXA60776.1"/>
    <property type="molecule type" value="Genomic_DNA"/>
</dbReference>
<evidence type="ECO:0000313" key="3">
    <source>
        <dbReference type="Proteomes" id="UP000198287"/>
    </source>
</evidence>
<dbReference type="OrthoDB" id="416496at2759"/>
<name>A0A226EVZ5_FOLCA</name>
<dbReference type="PANTHER" id="PTHR45036:SF1">
    <property type="entry name" value="METHYLTRANSFERASE LIKE 7A"/>
    <property type="match status" value="1"/>
</dbReference>
<keyword evidence="3" id="KW-1185">Reference proteome</keyword>
<evidence type="ECO:0000313" key="2">
    <source>
        <dbReference type="EMBL" id="OXA60776.1"/>
    </source>
</evidence>
<dbReference type="Gene3D" id="3.40.50.150">
    <property type="entry name" value="Vaccinia Virus protein VP39"/>
    <property type="match status" value="1"/>
</dbReference>
<dbReference type="Proteomes" id="UP000198287">
    <property type="component" value="Unassembled WGS sequence"/>
</dbReference>
<keyword evidence="2" id="KW-0489">Methyltransferase</keyword>
<sequence length="258" mass="29400">MSVLLVVSALIVVLAIVYQKWLYKYIGSDNRKKYFAELLKDFPKLYNPKTKPMKQKLFESLIKTKEEICVLEIGIGSGGNFDFYPESKCRLIANEPNQYFHQILSDNVAKYPQIILSRISSSSADNLQDIGDATIDAVISTVVLCSVPNVANTLDAILRVLKPGGKFYYMEHELDPKFTWWRKLQEMIDFFGIWTFLFDGCHASRTTGNLIKDSGLLSVDQDRFYLNPVGFWGLYIIKPHVYGVAMKTAIKSEKSLDL</sequence>
<reference evidence="2 3" key="1">
    <citation type="submission" date="2015-12" db="EMBL/GenBank/DDBJ databases">
        <title>The genome of Folsomia candida.</title>
        <authorList>
            <person name="Faddeeva A."/>
            <person name="Derks M.F."/>
            <person name="Anvar Y."/>
            <person name="Smit S."/>
            <person name="Van Straalen N."/>
            <person name="Roelofs D."/>
        </authorList>
    </citation>
    <scope>NUCLEOTIDE SEQUENCE [LARGE SCALE GENOMIC DNA]</scope>
    <source>
        <strain evidence="2 3">VU population</strain>
        <tissue evidence="2">Whole body</tissue>
    </source>
</reference>
<accession>A0A226EVZ5</accession>
<comment type="caution">
    <text evidence="2">The sequence shown here is derived from an EMBL/GenBank/DDBJ whole genome shotgun (WGS) entry which is preliminary data.</text>
</comment>
<dbReference type="STRING" id="158441.A0A226EVZ5"/>
<protein>
    <submittedName>
        <fullName evidence="2">Methyltransferase-like protein 7A</fullName>
    </submittedName>
</protein>
<dbReference type="InterPro" id="IPR013216">
    <property type="entry name" value="Methyltransf_11"/>
</dbReference>